<dbReference type="RefSeq" id="WP_008514304.1">
    <property type="nucleotide sequence ID" value="NZ_ACJM01000001.1"/>
</dbReference>
<accession>C0GD20</accession>
<dbReference type="EMBL" id="ACJM01000001">
    <property type="protein sequence ID" value="EEG79105.1"/>
    <property type="molecule type" value="Genomic_DNA"/>
</dbReference>
<name>C0GD20_DETAL</name>
<evidence type="ECO:0000313" key="1">
    <source>
        <dbReference type="EMBL" id="EEG79105.1"/>
    </source>
</evidence>
<comment type="caution">
    <text evidence="1">The sequence shown here is derived from an EMBL/GenBank/DDBJ whole genome shotgun (WGS) entry which is preliminary data.</text>
</comment>
<evidence type="ECO:0000313" key="2">
    <source>
        <dbReference type="Proteomes" id="UP000006443"/>
    </source>
</evidence>
<keyword evidence="2" id="KW-1185">Reference proteome</keyword>
<reference evidence="1 2" key="1">
    <citation type="submission" date="2009-02" db="EMBL/GenBank/DDBJ databases">
        <title>Sequencing of the draft genome and assembly of Dethiobacter alkaliphilus AHT 1.</title>
        <authorList>
            <consortium name="US DOE Joint Genome Institute (JGI-PGF)"/>
            <person name="Lucas S."/>
            <person name="Copeland A."/>
            <person name="Lapidus A."/>
            <person name="Glavina del Rio T."/>
            <person name="Dalin E."/>
            <person name="Tice H."/>
            <person name="Bruce D."/>
            <person name="Goodwin L."/>
            <person name="Pitluck S."/>
            <person name="Larimer F."/>
            <person name="Land M.L."/>
            <person name="Hauser L."/>
            <person name="Muyzer G."/>
        </authorList>
    </citation>
    <scope>NUCLEOTIDE SEQUENCE [LARGE SCALE GENOMIC DNA]</scope>
    <source>
        <strain evidence="1 2">AHT 1</strain>
    </source>
</reference>
<dbReference type="Proteomes" id="UP000006443">
    <property type="component" value="Unassembled WGS sequence"/>
</dbReference>
<sequence length="83" mass="9138">MKIFGQKELPKKYQTSFLKGLKSGAAQVCSDTPCIIVDEAMPEKIVKAADIDLSKKKSKATCAPSVKIKYGRIKKANPKRKIV</sequence>
<gene>
    <name evidence="1" type="ORF">DealDRAFT_0379</name>
</gene>
<organism evidence="1 2">
    <name type="scientific">Dethiobacter alkaliphilus AHT 1</name>
    <dbReference type="NCBI Taxonomy" id="555088"/>
    <lineage>
        <taxon>Bacteria</taxon>
        <taxon>Bacillati</taxon>
        <taxon>Bacillota</taxon>
        <taxon>Dethiobacteria</taxon>
        <taxon>Dethiobacterales</taxon>
        <taxon>Dethiobacteraceae</taxon>
        <taxon>Dethiobacter</taxon>
    </lineage>
</organism>
<protein>
    <submittedName>
        <fullName evidence="1">Uncharacterized protein</fullName>
    </submittedName>
</protein>
<proteinExistence type="predicted"/>
<dbReference type="AlphaFoldDB" id="C0GD20"/>